<evidence type="ECO:0000313" key="3">
    <source>
        <dbReference type="Proteomes" id="UP000565262"/>
    </source>
</evidence>
<dbReference type="InterPro" id="IPR000073">
    <property type="entry name" value="AB_hydrolase_1"/>
</dbReference>
<reference evidence="2 3" key="1">
    <citation type="submission" date="2020-08" db="EMBL/GenBank/DDBJ databases">
        <title>Oceanospirillum sp. nov. isolated from marine sediment.</title>
        <authorList>
            <person name="Ji X."/>
        </authorList>
    </citation>
    <scope>NUCLEOTIDE SEQUENCE [LARGE SCALE GENOMIC DNA]</scope>
    <source>
        <strain evidence="2 3">D5</strain>
    </source>
</reference>
<dbReference type="AlphaFoldDB" id="A0A839IRE8"/>
<gene>
    <name evidence="2" type="ORF">H4O21_10380</name>
</gene>
<organism evidence="2 3">
    <name type="scientific">Oceanospirillum sediminis</name>
    <dbReference type="NCBI Taxonomy" id="2760088"/>
    <lineage>
        <taxon>Bacteria</taxon>
        <taxon>Pseudomonadati</taxon>
        <taxon>Pseudomonadota</taxon>
        <taxon>Gammaproteobacteria</taxon>
        <taxon>Oceanospirillales</taxon>
        <taxon>Oceanospirillaceae</taxon>
        <taxon>Oceanospirillum</taxon>
    </lineage>
</organism>
<evidence type="ECO:0000259" key="1">
    <source>
        <dbReference type="Pfam" id="PF12697"/>
    </source>
</evidence>
<keyword evidence="2" id="KW-0378">Hydrolase</keyword>
<dbReference type="SUPFAM" id="SSF53474">
    <property type="entry name" value="alpha/beta-Hydrolases"/>
    <property type="match status" value="1"/>
</dbReference>
<dbReference type="EMBL" id="JACJFM010000011">
    <property type="protein sequence ID" value="MBB1487017.1"/>
    <property type="molecule type" value="Genomic_DNA"/>
</dbReference>
<name>A0A839IRE8_9GAMM</name>
<dbReference type="InterPro" id="IPR029058">
    <property type="entry name" value="AB_hydrolase_fold"/>
</dbReference>
<dbReference type="RefSeq" id="WP_182808799.1">
    <property type="nucleotide sequence ID" value="NZ_JACJFM010000011.1"/>
</dbReference>
<protein>
    <submittedName>
        <fullName evidence="2">Alpha/beta hydrolase</fullName>
    </submittedName>
</protein>
<dbReference type="Proteomes" id="UP000565262">
    <property type="component" value="Unassembled WGS sequence"/>
</dbReference>
<comment type="caution">
    <text evidence="2">The sequence shown here is derived from an EMBL/GenBank/DDBJ whole genome shotgun (WGS) entry which is preliminary data.</text>
</comment>
<evidence type="ECO:0000313" key="2">
    <source>
        <dbReference type="EMBL" id="MBB1487017.1"/>
    </source>
</evidence>
<sequence length="282" mass="31972">MTTIHFAHANGFPMGSYRVMLSRLAESFDLQGISHIGHDERWPVDQNWDALVDEQLNMIHQCSEPVWGVGHSLGGVLLYRAALKAPGYFKGLILLDPPLYISGLRPWLLKLAKRTGKIDIVTPARQSRRRKSRWSDRQAVFDYLISRKLFADFDERCLWDYIDHATDKVPVSGEYRLNFMPEVEYEIFCNLADNLWNTGSKIKPSVTVVTSRHASVIHKAGIRGIRQAGLNWQETDGGHLFPLEYPESTADMIQSMINSFTNGSDGGKVCMTQSRSKLNSIM</sequence>
<keyword evidence="3" id="KW-1185">Reference proteome</keyword>
<accession>A0A839IRE8</accession>
<dbReference type="Gene3D" id="3.40.50.1820">
    <property type="entry name" value="alpha/beta hydrolase"/>
    <property type="match status" value="1"/>
</dbReference>
<feature type="domain" description="AB hydrolase-1" evidence="1">
    <location>
        <begin position="34"/>
        <end position="251"/>
    </location>
</feature>
<proteinExistence type="predicted"/>
<dbReference type="Pfam" id="PF12697">
    <property type="entry name" value="Abhydrolase_6"/>
    <property type="match status" value="1"/>
</dbReference>
<dbReference type="GO" id="GO:0016787">
    <property type="term" value="F:hydrolase activity"/>
    <property type="evidence" value="ECO:0007669"/>
    <property type="project" value="UniProtKB-KW"/>
</dbReference>